<dbReference type="Proteomes" id="UP000000851">
    <property type="component" value="Chromosome"/>
</dbReference>
<feature type="transmembrane region" description="Helical" evidence="7">
    <location>
        <begin position="420"/>
        <end position="437"/>
    </location>
</feature>
<gene>
    <name evidence="10" type="ordered locus">Caci_1888</name>
</gene>
<dbReference type="InterPro" id="IPR050250">
    <property type="entry name" value="Macrolide_Exporter_MacB"/>
</dbReference>
<keyword evidence="11" id="KW-1185">Reference proteome</keyword>
<evidence type="ECO:0000256" key="6">
    <source>
        <dbReference type="ARBA" id="ARBA00038076"/>
    </source>
</evidence>
<feature type="domain" description="ABC3 transporter permease C-terminal" evidence="8">
    <location>
        <begin position="737"/>
        <end position="853"/>
    </location>
</feature>
<protein>
    <recommendedName>
        <fullName evidence="12">ABC3 transporter permease protein domain-containing protein</fullName>
    </recommendedName>
</protein>
<evidence type="ECO:0000259" key="8">
    <source>
        <dbReference type="Pfam" id="PF02687"/>
    </source>
</evidence>
<dbReference type="InterPro" id="IPR003838">
    <property type="entry name" value="ABC3_permease_C"/>
</dbReference>
<dbReference type="PANTHER" id="PTHR30572:SF4">
    <property type="entry name" value="ABC TRANSPORTER PERMEASE YTRF"/>
    <property type="match status" value="1"/>
</dbReference>
<feature type="domain" description="ABC3 transporter permease C-terminal" evidence="8">
    <location>
        <begin position="276"/>
        <end position="398"/>
    </location>
</feature>
<feature type="transmembrane region" description="Helical" evidence="7">
    <location>
        <begin position="500"/>
        <end position="521"/>
    </location>
</feature>
<dbReference type="GO" id="GO:0005886">
    <property type="term" value="C:plasma membrane"/>
    <property type="evidence" value="ECO:0007669"/>
    <property type="project" value="UniProtKB-SubCell"/>
</dbReference>
<dbReference type="RefSeq" id="WP_012786102.1">
    <property type="nucleotide sequence ID" value="NC_013131.1"/>
</dbReference>
<feature type="transmembrane region" description="Helical" evidence="7">
    <location>
        <begin position="785"/>
        <end position="807"/>
    </location>
</feature>
<evidence type="ECO:0000256" key="3">
    <source>
        <dbReference type="ARBA" id="ARBA00022692"/>
    </source>
</evidence>
<evidence type="ECO:0000256" key="5">
    <source>
        <dbReference type="ARBA" id="ARBA00023136"/>
    </source>
</evidence>
<keyword evidence="2" id="KW-1003">Cell membrane</keyword>
<comment type="subcellular location">
    <subcellularLocation>
        <location evidence="1">Cell membrane</location>
        <topology evidence="1">Multi-pass membrane protein</topology>
    </subcellularLocation>
</comment>
<dbReference type="KEGG" id="cai:Caci_1888"/>
<dbReference type="AlphaFoldDB" id="C7QEB7"/>
<evidence type="ECO:0000256" key="2">
    <source>
        <dbReference type="ARBA" id="ARBA00022475"/>
    </source>
</evidence>
<reference evidence="10 11" key="1">
    <citation type="journal article" date="2009" name="Stand. Genomic Sci.">
        <title>Complete genome sequence of Catenulispora acidiphila type strain (ID 139908).</title>
        <authorList>
            <person name="Copeland A."/>
            <person name="Lapidus A."/>
            <person name="Glavina Del Rio T."/>
            <person name="Nolan M."/>
            <person name="Lucas S."/>
            <person name="Chen F."/>
            <person name="Tice H."/>
            <person name="Cheng J.F."/>
            <person name="Bruce D."/>
            <person name="Goodwin L."/>
            <person name="Pitluck S."/>
            <person name="Mikhailova N."/>
            <person name="Pati A."/>
            <person name="Ivanova N."/>
            <person name="Mavromatis K."/>
            <person name="Chen A."/>
            <person name="Palaniappan K."/>
            <person name="Chain P."/>
            <person name="Land M."/>
            <person name="Hauser L."/>
            <person name="Chang Y.J."/>
            <person name="Jeffries C.D."/>
            <person name="Chertkov O."/>
            <person name="Brettin T."/>
            <person name="Detter J.C."/>
            <person name="Han C."/>
            <person name="Ali Z."/>
            <person name="Tindall B.J."/>
            <person name="Goker M."/>
            <person name="Bristow J."/>
            <person name="Eisen J.A."/>
            <person name="Markowitz V."/>
            <person name="Hugenholtz P."/>
            <person name="Kyrpides N.C."/>
            <person name="Klenk H.P."/>
        </authorList>
    </citation>
    <scope>NUCLEOTIDE SEQUENCE [LARGE SCALE GENOMIC DNA]</scope>
    <source>
        <strain evidence="11">DSM 44928 / JCM 14897 / NBRC 102108 / NRRL B-24433 / ID139908</strain>
    </source>
</reference>
<feature type="transmembrane region" description="Helical" evidence="7">
    <location>
        <begin position="733"/>
        <end position="758"/>
    </location>
</feature>
<dbReference type="Pfam" id="PF12704">
    <property type="entry name" value="MacB_PCD"/>
    <property type="match status" value="1"/>
</dbReference>
<dbReference type="InterPro" id="IPR025857">
    <property type="entry name" value="MacB_PCD"/>
</dbReference>
<dbReference type="InParanoid" id="C7QEB7"/>
<feature type="transmembrane region" description="Helical" evidence="7">
    <location>
        <begin position="276"/>
        <end position="297"/>
    </location>
</feature>
<evidence type="ECO:0000313" key="11">
    <source>
        <dbReference type="Proteomes" id="UP000000851"/>
    </source>
</evidence>
<feature type="transmembrane region" description="Helical" evidence="7">
    <location>
        <begin position="12"/>
        <end position="36"/>
    </location>
</feature>
<keyword evidence="3 7" id="KW-0812">Transmembrane</keyword>
<keyword evidence="5 7" id="KW-0472">Membrane</keyword>
<dbReference type="PANTHER" id="PTHR30572">
    <property type="entry name" value="MEMBRANE COMPONENT OF TRANSPORTER-RELATED"/>
    <property type="match status" value="1"/>
</dbReference>
<feature type="transmembrane region" description="Helical" evidence="7">
    <location>
        <begin position="457"/>
        <end position="479"/>
    </location>
</feature>
<feature type="transmembrane region" description="Helical" evidence="7">
    <location>
        <begin position="819"/>
        <end position="844"/>
    </location>
</feature>
<evidence type="ECO:0000313" key="10">
    <source>
        <dbReference type="EMBL" id="ACU70808.1"/>
    </source>
</evidence>
<evidence type="ECO:0000256" key="4">
    <source>
        <dbReference type="ARBA" id="ARBA00022989"/>
    </source>
</evidence>
<feature type="transmembrane region" description="Helical" evidence="7">
    <location>
        <begin position="364"/>
        <end position="388"/>
    </location>
</feature>
<dbReference type="eggNOG" id="COG3127">
    <property type="taxonomic scope" value="Bacteria"/>
</dbReference>
<proteinExistence type="inferred from homology"/>
<evidence type="ECO:0000256" key="1">
    <source>
        <dbReference type="ARBA" id="ARBA00004651"/>
    </source>
</evidence>
<accession>C7QEB7</accession>
<sequence>MPKVVLAGLRADAVRLALTCLSIVLGIAFVTGTFLLSGSINKAFDYGYARAAQNIDAAVQQTGSAVYPNTTPPATLPYRLTPSVAAKIQARVGADAVVSGQVKGPAPLLDANGQAMRTDGLTGYAVAFPADPALFPGTVVAGTGPTGPDDAVVDKDTADEHKLHVGETIRVVGHDSTVRSFRLAGIAEYGVDNRANGWTLVGMLPQVVLQVTGKVSYDEIDLRAKAGASQQHLASEAAAALGSDPQFTVLTGAQYTKAVLEHRASIAGNVPQILEVFGGVALLVAAFVIYNTFTILVAQRIRQVALLRCIGAGKGQVFGATVAEAALVGLVGSALGVLAGIGVAQGLHAVVAATTSTKLPPGGIVVSGGVIALGMAVGFVVTIVSAVLPARAATNVPPIEALRTQQEVKTASGRIGRTRLLVAVALGIAGIAVAALGTGQHDLLGGVQLIGGGGGLVFAALIVAGPLIVGPMIWALGWLPGRFFGTPTKLAGSNARRNPGRVAATTAALTIGVTLMSLFTVTQDSVTVTQAQWIDSHNPYDYSVDPPGSGQMVPFQVTGQLRAKPQLAQVAAVDGTKAALNGTSVDVGAVESSAYGTLFKPVVKSGSLADFGPGTVALSNETADAQHVKVGDTITVQTPQSGPLTGKVAVIYQVFTGYGIDWYDVLLPRAQFLATFKPLGDTQVRILAAPGVPTPTSRRAVDSVVSQYPFLHTGSLAEKKNSLTGSADATLQLFTAMLGLAVVIAVLGIANTLSLSVVERTRESALLRALGLSRGQMRRMLSVEAVLMSAVGALMGVALGVGIAAALESLIGRVEGGAVLSVPVFTLVGYVLLAAVAGLAASVLPGRRAASVSIVAAIADS</sequence>
<feature type="domain" description="MacB-like periplasmic core" evidence="9">
    <location>
        <begin position="17"/>
        <end position="238"/>
    </location>
</feature>
<dbReference type="STRING" id="479433.Caci_1888"/>
<evidence type="ECO:0008006" key="12">
    <source>
        <dbReference type="Google" id="ProtNLM"/>
    </source>
</evidence>
<organism evidence="10 11">
    <name type="scientific">Catenulispora acidiphila (strain DSM 44928 / JCM 14897 / NBRC 102108 / NRRL B-24433 / ID139908)</name>
    <dbReference type="NCBI Taxonomy" id="479433"/>
    <lineage>
        <taxon>Bacteria</taxon>
        <taxon>Bacillati</taxon>
        <taxon>Actinomycetota</taxon>
        <taxon>Actinomycetes</taxon>
        <taxon>Catenulisporales</taxon>
        <taxon>Catenulisporaceae</taxon>
        <taxon>Catenulispora</taxon>
    </lineage>
</organism>
<evidence type="ECO:0000259" key="9">
    <source>
        <dbReference type="Pfam" id="PF12704"/>
    </source>
</evidence>
<dbReference type="Pfam" id="PF02687">
    <property type="entry name" value="FtsX"/>
    <property type="match status" value="2"/>
</dbReference>
<feature type="transmembrane region" description="Helical" evidence="7">
    <location>
        <begin position="317"/>
        <end position="344"/>
    </location>
</feature>
<comment type="similarity">
    <text evidence="6">Belongs to the ABC-4 integral membrane protein family.</text>
</comment>
<name>C7QEB7_CATAD</name>
<dbReference type="HOGENOM" id="CLU_012341_1_0_11"/>
<dbReference type="EMBL" id="CP001700">
    <property type="protein sequence ID" value="ACU70808.1"/>
    <property type="molecule type" value="Genomic_DNA"/>
</dbReference>
<evidence type="ECO:0000256" key="7">
    <source>
        <dbReference type="SAM" id="Phobius"/>
    </source>
</evidence>
<keyword evidence="4 7" id="KW-1133">Transmembrane helix</keyword>
<dbReference type="GO" id="GO:0022857">
    <property type="term" value="F:transmembrane transporter activity"/>
    <property type="evidence" value="ECO:0007669"/>
    <property type="project" value="TreeGrafter"/>
</dbReference>